<keyword evidence="1" id="KW-0732">Signal</keyword>
<evidence type="ECO:0000256" key="1">
    <source>
        <dbReference type="SAM" id="SignalP"/>
    </source>
</evidence>
<accession>A0A3M7PMI2</accession>
<dbReference type="SUPFAM" id="SSF56436">
    <property type="entry name" value="C-type lectin-like"/>
    <property type="match status" value="1"/>
</dbReference>
<dbReference type="AlphaFoldDB" id="A0A3M7PMI2"/>
<feature type="signal peptide" evidence="1">
    <location>
        <begin position="1"/>
        <end position="16"/>
    </location>
</feature>
<evidence type="ECO:0000313" key="3">
    <source>
        <dbReference type="Proteomes" id="UP000276133"/>
    </source>
</evidence>
<evidence type="ECO:0008006" key="4">
    <source>
        <dbReference type="Google" id="ProtNLM"/>
    </source>
</evidence>
<reference evidence="2 3" key="1">
    <citation type="journal article" date="2018" name="Sci. Rep.">
        <title>Genomic signatures of local adaptation to the degree of environmental predictability in rotifers.</title>
        <authorList>
            <person name="Franch-Gras L."/>
            <person name="Hahn C."/>
            <person name="Garcia-Roger E.M."/>
            <person name="Carmona M.J."/>
            <person name="Serra M."/>
            <person name="Gomez A."/>
        </authorList>
    </citation>
    <scope>NUCLEOTIDE SEQUENCE [LARGE SCALE GENOMIC DNA]</scope>
    <source>
        <strain evidence="2">HYR1</strain>
    </source>
</reference>
<organism evidence="2 3">
    <name type="scientific">Brachionus plicatilis</name>
    <name type="common">Marine rotifer</name>
    <name type="synonym">Brachionus muelleri</name>
    <dbReference type="NCBI Taxonomy" id="10195"/>
    <lineage>
        <taxon>Eukaryota</taxon>
        <taxon>Metazoa</taxon>
        <taxon>Spiralia</taxon>
        <taxon>Gnathifera</taxon>
        <taxon>Rotifera</taxon>
        <taxon>Eurotatoria</taxon>
        <taxon>Monogononta</taxon>
        <taxon>Pseudotrocha</taxon>
        <taxon>Ploima</taxon>
        <taxon>Brachionidae</taxon>
        <taxon>Brachionus</taxon>
    </lineage>
</organism>
<dbReference type="EMBL" id="REGN01009983">
    <property type="protein sequence ID" value="RMZ99950.1"/>
    <property type="molecule type" value="Genomic_DNA"/>
</dbReference>
<sequence>MYFLSLFVLSFVQTNADISRQVYTSNKGVKNTNGIYQGSYLISNQQYLNEPFIDSLFTSTIQLDVSTQIQFNNYSVNGDVSIDTVKLLTNFKAIYLSPSSLKNFSFIKFEKNSIFGSLSIKNCEVSNQINGNIINLESNLMTSIHLDNVMVEKDLIINTNTLSHSILIENSVIKGNLVIDGVRIFAGTVIVKNTSVNGSIRIERVWTSKKIDVDQSVKSPNPIRICPYPFYTSYNGEAFNGCYSYMGEVDTYEQAVSKCSSIGANLITIRNRKIAEDLPKIYASFSPFYYWFKYHSTIHLNSKQRRVFTRVQVLYSYPKSYSLDESYLGYYLYSYLFDQYYSSNYLYS</sequence>
<gene>
    <name evidence="2" type="ORF">BpHYR1_037213</name>
</gene>
<proteinExistence type="predicted"/>
<keyword evidence="3" id="KW-1185">Reference proteome</keyword>
<protein>
    <recommendedName>
        <fullName evidence="4">C-type lectin domain-containing protein</fullName>
    </recommendedName>
</protein>
<dbReference type="Proteomes" id="UP000276133">
    <property type="component" value="Unassembled WGS sequence"/>
</dbReference>
<dbReference type="CDD" id="cd00037">
    <property type="entry name" value="CLECT"/>
    <property type="match status" value="1"/>
</dbReference>
<feature type="chain" id="PRO_5018300783" description="C-type lectin domain-containing protein" evidence="1">
    <location>
        <begin position="17"/>
        <end position="348"/>
    </location>
</feature>
<dbReference type="InterPro" id="IPR016187">
    <property type="entry name" value="CTDL_fold"/>
</dbReference>
<comment type="caution">
    <text evidence="2">The sequence shown here is derived from an EMBL/GenBank/DDBJ whole genome shotgun (WGS) entry which is preliminary data.</text>
</comment>
<name>A0A3M7PMI2_BRAPC</name>
<evidence type="ECO:0000313" key="2">
    <source>
        <dbReference type="EMBL" id="RMZ99950.1"/>
    </source>
</evidence>